<dbReference type="AlphaFoldDB" id="A0AAX1JA83"/>
<dbReference type="InterPro" id="IPR045886">
    <property type="entry name" value="ThiF/MoeB/HesA"/>
</dbReference>
<organism evidence="3 5">
    <name type="scientific">Mycobacterium kubicae</name>
    <dbReference type="NCBI Taxonomy" id="120959"/>
    <lineage>
        <taxon>Bacteria</taxon>
        <taxon>Bacillati</taxon>
        <taxon>Actinomycetota</taxon>
        <taxon>Actinomycetes</taxon>
        <taxon>Mycobacteriales</taxon>
        <taxon>Mycobacteriaceae</taxon>
        <taxon>Mycobacterium</taxon>
        <taxon>Mycobacterium simiae complex</taxon>
    </lineage>
</organism>
<dbReference type="GO" id="GO:0016779">
    <property type="term" value="F:nucleotidyltransferase activity"/>
    <property type="evidence" value="ECO:0007669"/>
    <property type="project" value="UniProtKB-KW"/>
</dbReference>
<dbReference type="GO" id="GO:0061503">
    <property type="term" value="F:tRNA threonylcarbamoyladenosine dehydratase"/>
    <property type="evidence" value="ECO:0007669"/>
    <property type="project" value="TreeGrafter"/>
</dbReference>
<dbReference type="InterPro" id="IPR035985">
    <property type="entry name" value="Ubiquitin-activating_enz"/>
</dbReference>
<keyword evidence="3" id="KW-0808">Transferase</keyword>
<dbReference type="GO" id="GO:0008641">
    <property type="term" value="F:ubiquitin-like modifier activating enzyme activity"/>
    <property type="evidence" value="ECO:0007669"/>
    <property type="project" value="InterPro"/>
</dbReference>
<evidence type="ECO:0000313" key="2">
    <source>
        <dbReference type="EMBL" id="GFG65515.1"/>
    </source>
</evidence>
<reference evidence="3" key="3">
    <citation type="submission" date="2020-11" db="EMBL/GenBank/DDBJ databases">
        <title>Intraspecies plasmid and genomic variation of Mycobacterium kubicae revealed by the complete genome sequences of two clinical isolates.</title>
        <authorList>
            <person name="Hendrix J.R."/>
            <person name="Epperson L.E."/>
            <person name="Honda J.R."/>
            <person name="Strong M."/>
        </authorList>
    </citation>
    <scope>NUCLEOTIDE SEQUENCE</scope>
    <source>
        <strain evidence="3">JCM 13573</strain>
    </source>
</reference>
<keyword evidence="3" id="KW-0548">Nucleotidyltransferase</keyword>
<dbReference type="InterPro" id="IPR000594">
    <property type="entry name" value="ThiF_NAD_FAD-bd"/>
</dbReference>
<dbReference type="EMBL" id="CP065047">
    <property type="protein sequence ID" value="QPI38131.1"/>
    <property type="molecule type" value="Genomic_DNA"/>
</dbReference>
<sequence>MSGDDRTPTTLPLRASARLSVAMTGSVHKVMREHLLRSDGQEDVLAATFVPSTGVQRMTALVNRVIMPRDGERLVHGNASFTSAYVLRAAAQARADNAGLVLLHSHPRGRGWQGMSIVDHDTEADYERVARAYTGLPLVGMTLAGDDTWSARIWFDRAQPRWAESVRSVSDRLVVCWNDDLRPPPPPTGSQQRTVSAWGDRMQASIARLRVLVVGTGSVGLDVAQRLAATGLLEVGVMDFDAVESVNLDRMIGATRLDAALGRAKVDVAERLMTSAATAENFTPVKHETSVSDPVGLRSALDYDVIFSCVDRPWPRAVLNLIAYSDLVPVIDGGIALDTFDDGRLRGGVWRAHTLVPNRPCMVCIGQLDLGELALDRRGLLDDPSYIERAGRPAPARQNVAVLSASVSAALLAQFVSLAAHPGGRGVPAPLRYILAAHHLEHSTAERGEHCVYESETATGNRRPILTASQDSWRRIVAERRDRKPNPFLRLVDSAESAMRRATNYVLARRPRR</sequence>
<dbReference type="PANTHER" id="PTHR43267:SF1">
    <property type="entry name" value="TRNA THREONYLCARBAMOYLADENOSINE DEHYDRATASE"/>
    <property type="match status" value="1"/>
</dbReference>
<evidence type="ECO:0000313" key="3">
    <source>
        <dbReference type="EMBL" id="QPI38131.1"/>
    </source>
</evidence>
<evidence type="ECO:0000313" key="5">
    <source>
        <dbReference type="Proteomes" id="UP000663583"/>
    </source>
</evidence>
<dbReference type="PANTHER" id="PTHR43267">
    <property type="entry name" value="TRNA THREONYLCARBAMOYLADENOSINE DEHYDRATASE"/>
    <property type="match status" value="1"/>
</dbReference>
<accession>A0AAX1JA83</accession>
<dbReference type="GO" id="GO:0061504">
    <property type="term" value="P:cyclic threonylcarbamoyladenosine biosynthetic process"/>
    <property type="evidence" value="ECO:0007669"/>
    <property type="project" value="TreeGrafter"/>
</dbReference>
<dbReference type="Pfam" id="PF00899">
    <property type="entry name" value="ThiF"/>
    <property type="match status" value="1"/>
</dbReference>
<dbReference type="SUPFAM" id="SSF69572">
    <property type="entry name" value="Activating enzymes of the ubiquitin-like proteins"/>
    <property type="match status" value="1"/>
</dbReference>
<evidence type="ECO:0000259" key="1">
    <source>
        <dbReference type="Pfam" id="PF00899"/>
    </source>
</evidence>
<name>A0AAX1JA83_9MYCO</name>
<reference evidence="2 4" key="1">
    <citation type="journal article" date="2019" name="Emerg. Microbes Infect.">
        <title>Comprehensive subspecies identification of 175 nontuberculous mycobacteria species based on 7547 genomic profiles.</title>
        <authorList>
            <person name="Matsumoto Y."/>
            <person name="Kinjo T."/>
            <person name="Motooka D."/>
            <person name="Nabeya D."/>
            <person name="Jung N."/>
            <person name="Uechi K."/>
            <person name="Horii T."/>
            <person name="Iida T."/>
            <person name="Fujita J."/>
            <person name="Nakamura S."/>
        </authorList>
    </citation>
    <scope>NUCLEOTIDE SEQUENCE [LARGE SCALE GENOMIC DNA]</scope>
    <source>
        <strain evidence="2 4">JCM 13573</strain>
    </source>
</reference>
<dbReference type="Proteomes" id="UP000663583">
    <property type="component" value="Chromosome"/>
</dbReference>
<dbReference type="Proteomes" id="UP000465306">
    <property type="component" value="Unassembled WGS sequence"/>
</dbReference>
<protein>
    <submittedName>
        <fullName evidence="3">ThiF family adenylyltransferase</fullName>
    </submittedName>
</protein>
<gene>
    <name evidence="3" type="ORF">I2456_00630</name>
    <name evidence="2" type="ORF">MKUB_30050</name>
</gene>
<dbReference type="RefSeq" id="WP_085074370.1">
    <property type="nucleotide sequence ID" value="NZ_BLKU01000005.1"/>
</dbReference>
<proteinExistence type="predicted"/>
<dbReference type="EMBL" id="BLKU01000005">
    <property type="protein sequence ID" value="GFG65515.1"/>
    <property type="molecule type" value="Genomic_DNA"/>
</dbReference>
<dbReference type="KEGG" id="mku:I2456_00630"/>
<feature type="domain" description="THIF-type NAD/FAD binding fold" evidence="1">
    <location>
        <begin position="191"/>
        <end position="368"/>
    </location>
</feature>
<keyword evidence="4" id="KW-1185">Reference proteome</keyword>
<evidence type="ECO:0000313" key="4">
    <source>
        <dbReference type="Proteomes" id="UP000465306"/>
    </source>
</evidence>
<dbReference type="Gene3D" id="3.40.50.720">
    <property type="entry name" value="NAD(P)-binding Rossmann-like Domain"/>
    <property type="match status" value="1"/>
</dbReference>
<reference evidence="2" key="2">
    <citation type="submission" date="2020-02" db="EMBL/GenBank/DDBJ databases">
        <authorList>
            <person name="Matsumoto Y."/>
            <person name="Kinjo T."/>
            <person name="Motooka D."/>
            <person name="Nabeya D."/>
            <person name="Jung N."/>
            <person name="Uechi K."/>
            <person name="Horii T."/>
            <person name="Iida T."/>
            <person name="Fujita J."/>
            <person name="Nakamura S."/>
        </authorList>
    </citation>
    <scope>NUCLEOTIDE SEQUENCE</scope>
    <source>
        <strain evidence="2">JCM 13573</strain>
    </source>
</reference>